<accession>A0A6L5XNF0</accession>
<organism evidence="1 2">
    <name type="scientific">Desulfovibrio porci</name>
    <dbReference type="NCBI Taxonomy" id="2605782"/>
    <lineage>
        <taxon>Bacteria</taxon>
        <taxon>Pseudomonadati</taxon>
        <taxon>Thermodesulfobacteriota</taxon>
        <taxon>Desulfovibrionia</taxon>
        <taxon>Desulfovibrionales</taxon>
        <taxon>Desulfovibrionaceae</taxon>
        <taxon>Desulfovibrio</taxon>
    </lineage>
</organism>
<dbReference type="EMBL" id="VUMH01000014">
    <property type="protein sequence ID" value="MSS28778.1"/>
    <property type="molecule type" value="Genomic_DNA"/>
</dbReference>
<proteinExistence type="predicted"/>
<dbReference type="AlphaFoldDB" id="A0A6L5XNF0"/>
<sequence>MSTYGFGVQKHDGKGVFTNLEGGLESAHCPACGKDVERYFYDMVSDWYEADGFPPVKCPLCGAASDIRNYRLDPLWEFSRIGFEFWNMGPLTPEFVEEFTAMPGEPVRVVRAHI</sequence>
<keyword evidence="2" id="KW-1185">Reference proteome</keyword>
<dbReference type="Proteomes" id="UP000477488">
    <property type="component" value="Unassembled WGS sequence"/>
</dbReference>
<evidence type="ECO:0000313" key="2">
    <source>
        <dbReference type="Proteomes" id="UP000477488"/>
    </source>
</evidence>
<protein>
    <submittedName>
        <fullName evidence="1">Uncharacterized protein</fullName>
    </submittedName>
</protein>
<name>A0A6L5XNF0_9BACT</name>
<comment type="caution">
    <text evidence="1">The sequence shown here is derived from an EMBL/GenBank/DDBJ whole genome shotgun (WGS) entry which is preliminary data.</text>
</comment>
<reference evidence="1 2" key="1">
    <citation type="submission" date="2019-09" db="EMBL/GenBank/DDBJ databases">
        <title>In-depth cultivation of the pig gut microbiome towards novel bacterial diversity and tailored functional studies.</title>
        <authorList>
            <person name="Wylensek D."/>
            <person name="Hitch T.C.A."/>
            <person name="Clavel T."/>
        </authorList>
    </citation>
    <scope>NUCLEOTIDE SEQUENCE [LARGE SCALE GENOMIC DNA]</scope>
    <source>
        <strain evidence="1 2">PG-178-WT-4</strain>
    </source>
</reference>
<gene>
    <name evidence="1" type="ORF">FYJ44_12215</name>
</gene>
<evidence type="ECO:0000313" key="1">
    <source>
        <dbReference type="EMBL" id="MSS28778.1"/>
    </source>
</evidence>
<dbReference type="RefSeq" id="WP_154512532.1">
    <property type="nucleotide sequence ID" value="NZ_VUMH01000014.1"/>
</dbReference>